<dbReference type="Pfam" id="PF21787">
    <property type="entry name" value="TNP-like_RNaseH_N"/>
    <property type="match status" value="1"/>
</dbReference>
<evidence type="ECO:0000259" key="1">
    <source>
        <dbReference type="Pfam" id="PF21787"/>
    </source>
</evidence>
<dbReference type="AlphaFoldDB" id="E9IZH9"/>
<name>E9IZH9_SOLIN</name>
<protein>
    <recommendedName>
        <fullName evidence="1">Transposable element P transposase-like RNase H domain-containing protein</fullName>
    </recommendedName>
</protein>
<gene>
    <name evidence="2" type="ORF">SINV_01901</name>
</gene>
<accession>E9IZH9</accession>
<sequence>MIGEIFTRWKMIVDYYFTPDSLDGALLKPIIQEIIEKVESIGLYIYSITSDMGPVNLKMWKTFGAIGSNKYSKLVNCIPHPVDSNRKLFFIADAPHLLKNLKFALLNNK</sequence>
<dbReference type="HOGENOM" id="CLU_2190620_0_0_1"/>
<dbReference type="InterPro" id="IPR048365">
    <property type="entry name" value="TNP-like_RNaseH_N"/>
</dbReference>
<reference evidence="2" key="1">
    <citation type="journal article" date="2011" name="Proc. Natl. Acad. Sci. U.S.A.">
        <title>The genome of the fire ant Solenopsis invicta.</title>
        <authorList>
            <person name="Wurm Y."/>
            <person name="Wang J."/>
            <person name="Riba-Grognuz O."/>
            <person name="Corona M."/>
            <person name="Nygaard S."/>
            <person name="Hunt B.G."/>
            <person name="Ingram K.K."/>
            <person name="Falquet L."/>
            <person name="Nipitwattanaphon M."/>
            <person name="Gotzek D."/>
            <person name="Dijkstra M.B."/>
            <person name="Oettler J."/>
            <person name="Comtesse F."/>
            <person name="Shih C.J."/>
            <person name="Wu W.J."/>
            <person name="Yang C.C."/>
            <person name="Thomas J."/>
            <person name="Beaudoing E."/>
            <person name="Pradervand S."/>
            <person name="Flegel V."/>
            <person name="Cook E.D."/>
            <person name="Fabbretti R."/>
            <person name="Stockinger H."/>
            <person name="Long L."/>
            <person name="Farmerie W.G."/>
            <person name="Oakey J."/>
            <person name="Boomsma J.J."/>
            <person name="Pamilo P."/>
            <person name="Yi S.V."/>
            <person name="Heinze J."/>
            <person name="Goodisman M.A."/>
            <person name="Farinelli L."/>
            <person name="Harshman K."/>
            <person name="Hulo N."/>
            <person name="Cerutti L."/>
            <person name="Xenarios I."/>
            <person name="Shoemaker D."/>
            <person name="Keller L."/>
        </authorList>
    </citation>
    <scope>NUCLEOTIDE SEQUENCE [LARGE SCALE GENOMIC DNA]</scope>
</reference>
<proteinExistence type="predicted"/>
<feature type="non-terminal residue" evidence="2">
    <location>
        <position position="109"/>
    </location>
</feature>
<dbReference type="OMA" id="TIAYKFT"/>
<feature type="domain" description="Transposable element P transposase-like RNase H" evidence="1">
    <location>
        <begin position="4"/>
        <end position="64"/>
    </location>
</feature>
<organism>
    <name type="scientific">Solenopsis invicta</name>
    <name type="common">Red imported fire ant</name>
    <name type="synonym">Solenopsis wagneri</name>
    <dbReference type="NCBI Taxonomy" id="13686"/>
    <lineage>
        <taxon>Eukaryota</taxon>
        <taxon>Metazoa</taxon>
        <taxon>Ecdysozoa</taxon>
        <taxon>Arthropoda</taxon>
        <taxon>Hexapoda</taxon>
        <taxon>Insecta</taxon>
        <taxon>Pterygota</taxon>
        <taxon>Neoptera</taxon>
        <taxon>Endopterygota</taxon>
        <taxon>Hymenoptera</taxon>
        <taxon>Apocrita</taxon>
        <taxon>Aculeata</taxon>
        <taxon>Formicoidea</taxon>
        <taxon>Formicidae</taxon>
        <taxon>Myrmicinae</taxon>
        <taxon>Solenopsis</taxon>
    </lineage>
</organism>
<dbReference type="EMBL" id="GL767185">
    <property type="protein sequence ID" value="EFZ14025.1"/>
    <property type="molecule type" value="Genomic_DNA"/>
</dbReference>
<evidence type="ECO:0000313" key="2">
    <source>
        <dbReference type="EMBL" id="EFZ14025.1"/>
    </source>
</evidence>